<comment type="caution">
    <text evidence="1">The sequence shown here is derived from an EMBL/GenBank/DDBJ whole genome shotgun (WGS) entry which is preliminary data.</text>
</comment>
<dbReference type="EMBL" id="RXNU01000001">
    <property type="protein sequence ID" value="RTR40975.1"/>
    <property type="molecule type" value="Genomic_DNA"/>
</dbReference>
<name>A0A3S0KZF7_9GAMM</name>
<sequence length="132" mass="15606">MDIRNLRRQCRELLLAEASDTSVNPAIYINLGALYERINNTRYVDFHSWQKERTQRVASAGKRAQGGWHEELGLRAYFDFWIHGRHLSWKEAEARYSEIIPPIAEIKQARTLTNALLVQRKFYRQYDARVPD</sequence>
<dbReference type="OrthoDB" id="9839185at2"/>
<evidence type="ECO:0000313" key="1">
    <source>
        <dbReference type="EMBL" id="RTR40975.1"/>
    </source>
</evidence>
<keyword evidence="2" id="KW-1185">Reference proteome</keyword>
<proteinExistence type="predicted"/>
<protein>
    <submittedName>
        <fullName evidence="1">Uncharacterized protein</fullName>
    </submittedName>
</protein>
<evidence type="ECO:0000313" key="2">
    <source>
        <dbReference type="Proteomes" id="UP000267448"/>
    </source>
</evidence>
<accession>A0A3S0KZF7</accession>
<dbReference type="Proteomes" id="UP000267448">
    <property type="component" value="Unassembled WGS sequence"/>
</dbReference>
<dbReference type="AlphaFoldDB" id="A0A3S0KZF7"/>
<dbReference type="RefSeq" id="WP_126518657.1">
    <property type="nucleotide sequence ID" value="NZ_RXNU01000001.1"/>
</dbReference>
<organism evidence="1 2">
    <name type="scientific">Shewanella canadensis</name>
    <dbReference type="NCBI Taxonomy" id="271096"/>
    <lineage>
        <taxon>Bacteria</taxon>
        <taxon>Pseudomonadati</taxon>
        <taxon>Pseudomonadota</taxon>
        <taxon>Gammaproteobacteria</taxon>
        <taxon>Alteromonadales</taxon>
        <taxon>Shewanellaceae</taxon>
        <taxon>Shewanella</taxon>
    </lineage>
</organism>
<reference evidence="1 2" key="1">
    <citation type="submission" date="2018-12" db="EMBL/GenBank/DDBJ databases">
        <authorList>
            <person name="Yu L."/>
        </authorList>
    </citation>
    <scope>NUCLEOTIDE SEQUENCE [LARGE SCALE GENOMIC DNA]</scope>
    <source>
        <strain evidence="1 2">HAW-EB2</strain>
    </source>
</reference>
<gene>
    <name evidence="1" type="ORF">EKG38_03435</name>
</gene>